<reference evidence="11" key="6">
    <citation type="submission" date="2022-10" db="EMBL/GenBank/DDBJ databases">
        <title>Human gut microbiome strain richness.</title>
        <authorList>
            <person name="Chen-Liaw A."/>
        </authorList>
    </citation>
    <scope>NUCLEOTIDE SEQUENCE</scope>
    <source>
        <strain evidence="11">1001283st1_A3_1001283B150304_161114</strain>
    </source>
</reference>
<keyword evidence="2" id="KW-0238">DNA-binding</keyword>
<reference evidence="10" key="5">
    <citation type="submission" date="2021-07" db="EMBL/GenBank/DDBJ databases">
        <title>Comparative genomics of Bacteroides fragilis group isolates reveals species-dependent resistance mechanisms and validates clinical tools for resistance prediction.</title>
        <authorList>
            <person name="Wallace M.J."/>
            <person name="Jean S."/>
            <person name="Wallace M.A."/>
            <person name="Carey-Ann B.D."/>
            <person name="Dantas G."/>
        </authorList>
    </citation>
    <scope>NUCLEOTIDE SEQUENCE</scope>
    <source>
        <strain evidence="10">BJH_160</strain>
    </source>
</reference>
<dbReference type="FunFam" id="2.60.120.10:FF:000183">
    <property type="entry name" value="Crp/Fnr family transcriptional regulator"/>
    <property type="match status" value="1"/>
</dbReference>
<dbReference type="EMBL" id="JAHYQA010000003">
    <property type="protein sequence ID" value="MCE9237050.1"/>
    <property type="molecule type" value="Genomic_DNA"/>
</dbReference>
<dbReference type="Pfam" id="PF00027">
    <property type="entry name" value="cNMP_binding"/>
    <property type="match status" value="1"/>
</dbReference>
<evidence type="ECO:0000313" key="7">
    <source>
        <dbReference type="EMBL" id="KAB4314837.1"/>
    </source>
</evidence>
<dbReference type="EMBL" id="AP022660">
    <property type="protein sequence ID" value="BCA48881.1"/>
    <property type="molecule type" value="Genomic_DNA"/>
</dbReference>
<organism evidence="7 19">
    <name type="scientific">Bacteroides thetaiotaomicron</name>
    <dbReference type="NCBI Taxonomy" id="818"/>
    <lineage>
        <taxon>Bacteria</taxon>
        <taxon>Pseudomonadati</taxon>
        <taxon>Bacteroidota</taxon>
        <taxon>Bacteroidia</taxon>
        <taxon>Bacteroidales</taxon>
        <taxon>Bacteroidaceae</taxon>
        <taxon>Bacteroides</taxon>
    </lineage>
</organism>
<sequence length="233" mass="26472">MVKMNMSDIDISEPLSDLLAPLNNEQREFLMNNYTIQTYKKNETIYCEGETPSHLMCLITGKVKIFKDGVGGRSQIIRMIKQREYFAYRAYFAKEDFVTAAAAFEPSVICLIPMTAITTLIAQNNDLAMFFIRQLSIDLGISDERTVSLTQKHIRGRLAESLIFLKESYGLEEDGSTLSIYLSREDLANLSNMTTSNAIRTLSQFATERLITIDGRKIKIIEEEKLKKISKIG</sequence>
<keyword evidence="3" id="KW-0804">Transcription</keyword>
<dbReference type="Proteomes" id="UP000440614">
    <property type="component" value="Unassembled WGS sequence"/>
</dbReference>
<dbReference type="GO" id="GO:0003677">
    <property type="term" value="F:DNA binding"/>
    <property type="evidence" value="ECO:0007669"/>
    <property type="project" value="UniProtKB-KW"/>
</dbReference>
<evidence type="ECO:0000313" key="17">
    <source>
        <dbReference type="Proteomes" id="UP000284785"/>
    </source>
</evidence>
<evidence type="ECO:0000313" key="19">
    <source>
        <dbReference type="Proteomes" id="UP000440614"/>
    </source>
</evidence>
<reference evidence="16 17" key="1">
    <citation type="submission" date="2018-08" db="EMBL/GenBank/DDBJ databases">
        <title>A genome reference for cultivated species of the human gut microbiota.</title>
        <authorList>
            <person name="Zou Y."/>
            <person name="Xue W."/>
            <person name="Luo G."/>
        </authorList>
    </citation>
    <scope>NUCLEOTIDE SEQUENCE [LARGE SCALE GENOMIC DNA]</scope>
    <source>
        <strain evidence="13 16">AF37-12</strain>
        <strain evidence="12 17">AM30-26</strain>
    </source>
</reference>
<dbReference type="GO" id="GO:0003700">
    <property type="term" value="F:DNA-binding transcription factor activity"/>
    <property type="evidence" value="ECO:0007669"/>
    <property type="project" value="TreeGrafter"/>
</dbReference>
<feature type="domain" description="Cyclic nucleotide-binding" evidence="4">
    <location>
        <begin position="18"/>
        <end position="103"/>
    </location>
</feature>
<evidence type="ECO:0000313" key="10">
    <source>
        <dbReference type="EMBL" id="MCE9237050.1"/>
    </source>
</evidence>
<gene>
    <name evidence="6" type="ORF">BatF92_08230</name>
    <name evidence="13" type="ORF">DW011_06975</name>
    <name evidence="12" type="ORF">DW780_13665</name>
    <name evidence="9" type="ORF">GAN59_18265</name>
    <name evidence="8" type="ORF">GAN75_05440</name>
    <name evidence="7" type="ORF">GAO51_05635</name>
    <name evidence="10" type="ORF">K0H07_07750</name>
    <name evidence="15" type="ORF">KQP59_08275</name>
    <name evidence="14" type="ORF">KQP68_18350</name>
    <name evidence="11" type="ORF">PO127_09190</name>
</gene>
<dbReference type="InterPro" id="IPR018490">
    <property type="entry name" value="cNMP-bd_dom_sf"/>
</dbReference>
<dbReference type="EMBL" id="JAQNVG010000012">
    <property type="protein sequence ID" value="MDC2235920.1"/>
    <property type="molecule type" value="Genomic_DNA"/>
</dbReference>
<dbReference type="Proteomes" id="UP000488521">
    <property type="component" value="Unassembled WGS sequence"/>
</dbReference>
<dbReference type="EMBL" id="QROV01000006">
    <property type="protein sequence ID" value="RHL61714.1"/>
    <property type="molecule type" value="Genomic_DNA"/>
</dbReference>
<feature type="domain" description="HTH crp-type" evidence="5">
    <location>
        <begin position="152"/>
        <end position="224"/>
    </location>
</feature>
<dbReference type="EMBL" id="WCSY01000004">
    <property type="protein sequence ID" value="KAB4314837.1"/>
    <property type="molecule type" value="Genomic_DNA"/>
</dbReference>
<evidence type="ECO:0000256" key="1">
    <source>
        <dbReference type="ARBA" id="ARBA00023015"/>
    </source>
</evidence>
<dbReference type="Gene3D" id="2.60.120.10">
    <property type="entry name" value="Jelly Rolls"/>
    <property type="match status" value="1"/>
</dbReference>
<dbReference type="SMART" id="SM00100">
    <property type="entry name" value="cNMP"/>
    <property type="match status" value="1"/>
</dbReference>
<dbReference type="InterPro" id="IPR014710">
    <property type="entry name" value="RmlC-like_jellyroll"/>
</dbReference>
<dbReference type="InterPro" id="IPR036388">
    <property type="entry name" value="WH-like_DNA-bd_sf"/>
</dbReference>
<evidence type="ECO:0000313" key="16">
    <source>
        <dbReference type="Proteomes" id="UP000283616"/>
    </source>
</evidence>
<evidence type="ECO:0000313" key="15">
    <source>
        <dbReference type="EMBL" id="UYU73085.1"/>
    </source>
</evidence>
<dbReference type="InterPro" id="IPR012318">
    <property type="entry name" value="HTH_CRP"/>
</dbReference>
<dbReference type="InterPro" id="IPR050397">
    <property type="entry name" value="Env_Response_Regulators"/>
</dbReference>
<reference evidence="18 19" key="2">
    <citation type="journal article" date="2019" name="Nat. Med.">
        <title>A library of human gut bacterial isolates paired with longitudinal multiomics data enables mechanistic microbiome research.</title>
        <authorList>
            <person name="Poyet M."/>
            <person name="Groussin M."/>
            <person name="Gibbons S.M."/>
            <person name="Avila-Pacheco J."/>
            <person name="Jiang X."/>
            <person name="Kearney S.M."/>
            <person name="Perrotta A.R."/>
            <person name="Berdy B."/>
            <person name="Zhao S."/>
            <person name="Lieberman T.D."/>
            <person name="Swanson P.K."/>
            <person name="Smith M."/>
            <person name="Roesemann S."/>
            <person name="Alexander J.E."/>
            <person name="Rich S.A."/>
            <person name="Livny J."/>
            <person name="Vlamakis H."/>
            <person name="Clish C."/>
            <person name="Bullock K."/>
            <person name="Deik A."/>
            <person name="Scott J."/>
            <person name="Pierce K.A."/>
            <person name="Xavier R.J."/>
            <person name="Alm E.J."/>
        </authorList>
    </citation>
    <scope>NUCLEOTIDE SEQUENCE [LARGE SCALE GENOMIC DNA]</scope>
    <source>
        <strain evidence="9 20">BIOML-A156</strain>
        <strain evidence="8 18">BIOML-A160</strain>
        <strain evidence="7 19">BIOML-A188</strain>
    </source>
</reference>
<dbReference type="PANTHER" id="PTHR24567:SF74">
    <property type="entry name" value="HTH-TYPE TRANSCRIPTIONAL REGULATOR ARCR"/>
    <property type="match status" value="1"/>
</dbReference>
<dbReference type="Proteomes" id="UP001217776">
    <property type="component" value="Unassembled WGS sequence"/>
</dbReference>
<dbReference type="SUPFAM" id="SSF46785">
    <property type="entry name" value="Winged helix' DNA-binding domain"/>
    <property type="match status" value="1"/>
</dbReference>
<dbReference type="GO" id="GO:0005829">
    <property type="term" value="C:cytosol"/>
    <property type="evidence" value="ECO:0007669"/>
    <property type="project" value="TreeGrafter"/>
</dbReference>
<dbReference type="SUPFAM" id="SSF51206">
    <property type="entry name" value="cAMP-binding domain-like"/>
    <property type="match status" value="1"/>
</dbReference>
<dbReference type="Proteomes" id="UP001200544">
    <property type="component" value="Unassembled WGS sequence"/>
</dbReference>
<dbReference type="Proteomes" id="UP000500882">
    <property type="component" value="Chromosome"/>
</dbReference>
<evidence type="ECO:0000313" key="21">
    <source>
        <dbReference type="Proteomes" id="UP000500882"/>
    </source>
</evidence>
<dbReference type="InterPro" id="IPR036390">
    <property type="entry name" value="WH_DNA-bd_sf"/>
</dbReference>
<dbReference type="FunFam" id="1.10.10.10:FF:000648">
    <property type="entry name" value="Transcriptional regulator, Crp/Fnr family"/>
    <property type="match status" value="1"/>
</dbReference>
<evidence type="ECO:0000313" key="8">
    <source>
        <dbReference type="EMBL" id="KAB4457641.1"/>
    </source>
</evidence>
<name>A0A139JRQ9_BACT4</name>
<protein>
    <submittedName>
        <fullName evidence="7">Crp/Fnr family transcriptional regulator</fullName>
    </submittedName>
</protein>
<evidence type="ECO:0000313" key="13">
    <source>
        <dbReference type="EMBL" id="RHL61714.1"/>
    </source>
</evidence>
<dbReference type="EMBL" id="CP083680">
    <property type="protein sequence ID" value="UYU65523.1"/>
    <property type="molecule type" value="Genomic_DNA"/>
</dbReference>
<evidence type="ECO:0000313" key="14">
    <source>
        <dbReference type="EMBL" id="UYU65523.1"/>
    </source>
</evidence>
<evidence type="ECO:0000256" key="3">
    <source>
        <dbReference type="ARBA" id="ARBA00023163"/>
    </source>
</evidence>
<dbReference type="PROSITE" id="PS51063">
    <property type="entry name" value="HTH_CRP_2"/>
    <property type="match status" value="1"/>
</dbReference>
<dbReference type="InterPro" id="IPR000595">
    <property type="entry name" value="cNMP-bd_dom"/>
</dbReference>
<dbReference type="SMART" id="SM00419">
    <property type="entry name" value="HTH_CRP"/>
    <property type="match status" value="1"/>
</dbReference>
<dbReference type="Proteomes" id="UP001156218">
    <property type="component" value="Chromosome"/>
</dbReference>
<evidence type="ECO:0000259" key="4">
    <source>
        <dbReference type="PROSITE" id="PS50042"/>
    </source>
</evidence>
<dbReference type="Gene3D" id="1.10.10.10">
    <property type="entry name" value="Winged helix-like DNA-binding domain superfamily/Winged helix DNA-binding domain"/>
    <property type="match status" value="1"/>
</dbReference>
<evidence type="ECO:0000313" key="18">
    <source>
        <dbReference type="Proteomes" id="UP000436825"/>
    </source>
</evidence>
<evidence type="ECO:0000259" key="5">
    <source>
        <dbReference type="PROSITE" id="PS51063"/>
    </source>
</evidence>
<evidence type="ECO:0000313" key="6">
    <source>
        <dbReference type="EMBL" id="BCA48881.1"/>
    </source>
</evidence>
<dbReference type="PANTHER" id="PTHR24567">
    <property type="entry name" value="CRP FAMILY TRANSCRIPTIONAL REGULATORY PROTEIN"/>
    <property type="match status" value="1"/>
</dbReference>
<dbReference type="CDD" id="cd00038">
    <property type="entry name" value="CAP_ED"/>
    <property type="match status" value="1"/>
</dbReference>
<evidence type="ECO:0000313" key="22">
    <source>
        <dbReference type="Proteomes" id="UP001156218"/>
    </source>
</evidence>
<dbReference type="Pfam" id="PF13545">
    <property type="entry name" value="HTH_Crp_2"/>
    <property type="match status" value="1"/>
</dbReference>
<dbReference type="EMBL" id="WCRW01000003">
    <property type="protein sequence ID" value="KAB4457641.1"/>
    <property type="molecule type" value="Genomic_DNA"/>
</dbReference>
<evidence type="ECO:0000313" key="11">
    <source>
        <dbReference type="EMBL" id="MDC2235920.1"/>
    </source>
</evidence>
<evidence type="ECO:0000313" key="12">
    <source>
        <dbReference type="EMBL" id="RHD87340.1"/>
    </source>
</evidence>
<reference evidence="14 22" key="4">
    <citation type="submission" date="2021-06" db="EMBL/GenBank/DDBJ databases">
        <title>Interrogation of the integrated mobile genetic elements in gut-associated Bacteroides with a consensus prediction approach.</title>
        <authorList>
            <person name="Campbell D.E."/>
            <person name="Leigh J.R."/>
            <person name="Kim T."/>
            <person name="England W."/>
            <person name="Whitaker R.J."/>
            <person name="Degnan P.H."/>
        </authorList>
    </citation>
    <scope>NUCLEOTIDE SEQUENCE</scope>
    <source>
        <strain evidence="15">VPI-BTDOT2</strain>
        <strain evidence="14 22">WAL8669</strain>
    </source>
</reference>
<dbReference type="EMBL" id="CP083681">
    <property type="protein sequence ID" value="UYU73085.1"/>
    <property type="molecule type" value="Genomic_DNA"/>
</dbReference>
<dbReference type="RefSeq" id="WP_008760011.1">
    <property type="nucleotide sequence ID" value="NZ_AP022660.1"/>
</dbReference>
<dbReference type="EMBL" id="QSJP01000011">
    <property type="protein sequence ID" value="RHD87340.1"/>
    <property type="molecule type" value="Genomic_DNA"/>
</dbReference>
<evidence type="ECO:0000256" key="2">
    <source>
        <dbReference type="ARBA" id="ARBA00023125"/>
    </source>
</evidence>
<evidence type="ECO:0000313" key="20">
    <source>
        <dbReference type="Proteomes" id="UP000488521"/>
    </source>
</evidence>
<accession>A0A139JRQ9</accession>
<dbReference type="PROSITE" id="PS50042">
    <property type="entry name" value="CNMP_BINDING_3"/>
    <property type="match status" value="1"/>
</dbReference>
<evidence type="ECO:0000313" key="9">
    <source>
        <dbReference type="EMBL" id="KAB4471127.1"/>
    </source>
</evidence>
<reference evidence="6 21" key="3">
    <citation type="submission" date="2020-02" db="EMBL/GenBank/DDBJ databases">
        <title>Whole-genome sequencing and comparative analysis of the genomes of Bacteroides thetaiotaomicron and Escherichia coli isolated from a healthy resident in Vietnam.</title>
        <authorList>
            <person name="Mohsin M."/>
            <person name="Tanaka K."/>
            <person name="Kawahara R."/>
            <person name="Kondo S."/>
            <person name="Noguchi H."/>
            <person name="Motooka D."/>
            <person name="Nakamura S."/>
            <person name="Khong D.T."/>
            <person name="Nguyen T.N."/>
            <person name="Tran H.T."/>
            <person name="Yamamoto Y."/>
        </authorList>
    </citation>
    <scope>NUCLEOTIDE SEQUENCE [LARGE SCALE GENOMIC DNA]</scope>
    <source>
        <strain evidence="6 21">F9-2</strain>
    </source>
</reference>
<keyword evidence="1" id="KW-0805">Transcription regulation</keyword>
<dbReference type="AlphaFoldDB" id="A0A139JRQ9"/>
<dbReference type="Proteomes" id="UP000283616">
    <property type="component" value="Unassembled WGS sequence"/>
</dbReference>
<proteinExistence type="predicted"/>
<dbReference type="Proteomes" id="UP000436825">
    <property type="component" value="Unassembled WGS sequence"/>
</dbReference>
<dbReference type="Proteomes" id="UP001156216">
    <property type="component" value="Chromosome"/>
</dbReference>
<dbReference type="Proteomes" id="UP000284785">
    <property type="component" value="Unassembled WGS sequence"/>
</dbReference>
<dbReference type="EMBL" id="WCRS01000015">
    <property type="protein sequence ID" value="KAB4471127.1"/>
    <property type="molecule type" value="Genomic_DNA"/>
</dbReference>